<dbReference type="EMBL" id="JAHWXP010000002">
    <property type="protein sequence ID" value="MBY8336787.1"/>
    <property type="molecule type" value="Genomic_DNA"/>
</dbReference>
<accession>A0ABS7PG47</accession>
<dbReference type="RefSeq" id="WP_222824420.1">
    <property type="nucleotide sequence ID" value="NZ_JAHWXP010000002.1"/>
</dbReference>
<evidence type="ECO:0000313" key="1">
    <source>
        <dbReference type="EMBL" id="MBY8336787.1"/>
    </source>
</evidence>
<reference evidence="1 2" key="1">
    <citation type="submission" date="2021-07" db="EMBL/GenBank/DDBJ databases">
        <title>Alteriqipengyuania abyssalis NZ-12B nov, sp.nov isolated from deep sea sponge in pacific ocean.</title>
        <authorList>
            <person name="Tareen S."/>
            <person name="Wink J."/>
        </authorList>
    </citation>
    <scope>NUCLEOTIDE SEQUENCE [LARGE SCALE GENOMIC DNA]</scope>
    <source>
        <strain evidence="1 2">NZ-12B</strain>
    </source>
</reference>
<dbReference type="Proteomes" id="UP000759298">
    <property type="component" value="Unassembled WGS sequence"/>
</dbReference>
<protein>
    <submittedName>
        <fullName evidence="1">Uncharacterized protein</fullName>
    </submittedName>
</protein>
<keyword evidence="2" id="KW-1185">Reference proteome</keyword>
<comment type="caution">
    <text evidence="1">The sequence shown here is derived from an EMBL/GenBank/DDBJ whole genome shotgun (WGS) entry which is preliminary data.</text>
</comment>
<organism evidence="1 2">
    <name type="scientific">Alteriqipengyuania abyssalis</name>
    <dbReference type="NCBI Taxonomy" id="2860200"/>
    <lineage>
        <taxon>Bacteria</taxon>
        <taxon>Pseudomonadati</taxon>
        <taxon>Pseudomonadota</taxon>
        <taxon>Alphaproteobacteria</taxon>
        <taxon>Sphingomonadales</taxon>
        <taxon>Erythrobacteraceae</taxon>
        <taxon>Alteriqipengyuania</taxon>
    </lineage>
</organism>
<proteinExistence type="predicted"/>
<evidence type="ECO:0000313" key="2">
    <source>
        <dbReference type="Proteomes" id="UP000759298"/>
    </source>
</evidence>
<name>A0ABS7PG47_9SPHN</name>
<gene>
    <name evidence="1" type="ORF">KYN89_06975</name>
</gene>
<sequence>MDTQLLQLGGSLLAILVLAGIAWALKLGQPRTIDTAERALTLAREADSAFDPGEAAVGRDGAAAILADSAGRIMVLRRHGTHFAARVLEPGTPAHSEGDILTIVPRDRRYGPVVLDLGPKAQAWASRIEALGRVDHA</sequence>